<feature type="region of interest" description="Disordered" evidence="1">
    <location>
        <begin position="45"/>
        <end position="98"/>
    </location>
</feature>
<protein>
    <submittedName>
        <fullName evidence="2">Uncharacterized protein</fullName>
    </submittedName>
</protein>
<dbReference type="Proteomes" id="UP000314294">
    <property type="component" value="Unassembled WGS sequence"/>
</dbReference>
<organism evidence="2 3">
    <name type="scientific">Liparis tanakae</name>
    <name type="common">Tanaka's snailfish</name>
    <dbReference type="NCBI Taxonomy" id="230148"/>
    <lineage>
        <taxon>Eukaryota</taxon>
        <taxon>Metazoa</taxon>
        <taxon>Chordata</taxon>
        <taxon>Craniata</taxon>
        <taxon>Vertebrata</taxon>
        <taxon>Euteleostomi</taxon>
        <taxon>Actinopterygii</taxon>
        <taxon>Neopterygii</taxon>
        <taxon>Teleostei</taxon>
        <taxon>Neoteleostei</taxon>
        <taxon>Acanthomorphata</taxon>
        <taxon>Eupercaria</taxon>
        <taxon>Perciformes</taxon>
        <taxon>Cottioidei</taxon>
        <taxon>Cottales</taxon>
        <taxon>Liparidae</taxon>
        <taxon>Liparis</taxon>
    </lineage>
</organism>
<proteinExistence type="predicted"/>
<evidence type="ECO:0000313" key="3">
    <source>
        <dbReference type="Proteomes" id="UP000314294"/>
    </source>
</evidence>
<name>A0A4Z2ITL0_9TELE</name>
<dbReference type="AlphaFoldDB" id="A0A4Z2ITL0"/>
<sequence>MHHVAYPKGLKCIKRRQRCLSEKVTEKGNVLLWIYSVGHREIEYDEDDEKAEVPGQQRSQEDHPLLPPQISIALEEVEGQEENNYHHDSQRSATHLDE</sequence>
<dbReference type="EMBL" id="SRLO01000053">
    <property type="protein sequence ID" value="TNN80642.1"/>
    <property type="molecule type" value="Genomic_DNA"/>
</dbReference>
<evidence type="ECO:0000256" key="1">
    <source>
        <dbReference type="SAM" id="MobiDB-lite"/>
    </source>
</evidence>
<feature type="compositionally biased region" description="Basic and acidic residues" evidence="1">
    <location>
        <begin position="83"/>
        <end position="98"/>
    </location>
</feature>
<reference evidence="2 3" key="1">
    <citation type="submission" date="2019-03" db="EMBL/GenBank/DDBJ databases">
        <title>First draft genome of Liparis tanakae, snailfish: a comprehensive survey of snailfish specific genes.</title>
        <authorList>
            <person name="Kim W."/>
            <person name="Song I."/>
            <person name="Jeong J.-H."/>
            <person name="Kim D."/>
            <person name="Kim S."/>
            <person name="Ryu S."/>
            <person name="Song J.Y."/>
            <person name="Lee S.K."/>
        </authorList>
    </citation>
    <scope>NUCLEOTIDE SEQUENCE [LARGE SCALE GENOMIC DNA]</scope>
    <source>
        <tissue evidence="2">Muscle</tissue>
    </source>
</reference>
<evidence type="ECO:0000313" key="2">
    <source>
        <dbReference type="EMBL" id="TNN80642.1"/>
    </source>
</evidence>
<comment type="caution">
    <text evidence="2">The sequence shown here is derived from an EMBL/GenBank/DDBJ whole genome shotgun (WGS) entry which is preliminary data.</text>
</comment>
<keyword evidence="3" id="KW-1185">Reference proteome</keyword>
<gene>
    <name evidence="2" type="ORF">EYF80_009150</name>
</gene>
<accession>A0A4Z2ITL0</accession>
<dbReference type="OrthoDB" id="203099at2759"/>